<dbReference type="AlphaFoldDB" id="A0A2P2Q5B4"/>
<name>A0A2P2Q5B4_RHIMU</name>
<dbReference type="EMBL" id="GGEC01081662">
    <property type="protein sequence ID" value="MBX62146.1"/>
    <property type="molecule type" value="Transcribed_RNA"/>
</dbReference>
<proteinExistence type="predicted"/>
<accession>A0A2P2Q5B4</accession>
<protein>
    <submittedName>
        <fullName evidence="1">Uncharacterized protein</fullName>
    </submittedName>
</protein>
<organism evidence="1">
    <name type="scientific">Rhizophora mucronata</name>
    <name type="common">Asiatic mangrove</name>
    <dbReference type="NCBI Taxonomy" id="61149"/>
    <lineage>
        <taxon>Eukaryota</taxon>
        <taxon>Viridiplantae</taxon>
        <taxon>Streptophyta</taxon>
        <taxon>Embryophyta</taxon>
        <taxon>Tracheophyta</taxon>
        <taxon>Spermatophyta</taxon>
        <taxon>Magnoliopsida</taxon>
        <taxon>eudicotyledons</taxon>
        <taxon>Gunneridae</taxon>
        <taxon>Pentapetalae</taxon>
        <taxon>rosids</taxon>
        <taxon>fabids</taxon>
        <taxon>Malpighiales</taxon>
        <taxon>Rhizophoraceae</taxon>
        <taxon>Rhizophora</taxon>
    </lineage>
</organism>
<reference evidence="1" key="1">
    <citation type="submission" date="2018-02" db="EMBL/GenBank/DDBJ databases">
        <title>Rhizophora mucronata_Transcriptome.</title>
        <authorList>
            <person name="Meera S.P."/>
            <person name="Sreeshan A."/>
            <person name="Augustine A."/>
        </authorList>
    </citation>
    <scope>NUCLEOTIDE SEQUENCE</scope>
    <source>
        <tissue evidence="1">Leaf</tissue>
    </source>
</reference>
<evidence type="ECO:0000313" key="1">
    <source>
        <dbReference type="EMBL" id="MBX62146.1"/>
    </source>
</evidence>
<sequence>MLSRLLYYQCATTHNF</sequence>